<dbReference type="InterPro" id="IPR025935">
    <property type="entry name" value="AbiH"/>
</dbReference>
<dbReference type="RefSeq" id="WP_059136902.1">
    <property type="nucleotide sequence ID" value="NZ_LMAI01000005.1"/>
</dbReference>
<evidence type="ECO:0000313" key="2">
    <source>
        <dbReference type="Proteomes" id="UP000054388"/>
    </source>
</evidence>
<sequence>MKTLYIIGNGFDIHHKLDTRYQSFANYLAENNSEVYDLLLNYYGLPDITNPELTDEEYALWSRFEQALADLDYLTVLDDNSDLIARPGAEDFRDRDWHSYQVEMELIIKDLTTTLIGDFNSFILEVEYENILDDILIELEDDSHFLNFNYTETLQKGYGIPEERITYIHNRADTDNCTLILGHGTDPANFAEKEEEPPQGLSEEELYEWREQKADEYDFSYENAKQEILSYYTKAFKNTASIIENNIDFFTNITEVEKVIVLGHSISEVDLKYFEVLKTNLNKNVIWNVSYYSELEKQAHKETLLQLGINDVNIIQIKITDLKMQP</sequence>
<dbReference type="Proteomes" id="UP000054388">
    <property type="component" value="Unassembled WGS sequence"/>
</dbReference>
<dbReference type="AlphaFoldDB" id="A0A101CH47"/>
<evidence type="ECO:0008006" key="3">
    <source>
        <dbReference type="Google" id="ProtNLM"/>
    </source>
</evidence>
<reference evidence="1 2" key="1">
    <citation type="submission" date="2015-10" db="EMBL/GenBank/DDBJ databases">
        <title>Genome sequence of Chryseobacterium greenlandense.</title>
        <authorList>
            <person name="Newman J."/>
            <person name="Fischer K."/>
            <person name="Miller J."/>
        </authorList>
    </citation>
    <scope>NUCLEOTIDE SEQUENCE [LARGE SCALE GENOMIC DNA]</scope>
    <source>
        <strain evidence="1 2">UMB34</strain>
    </source>
</reference>
<protein>
    <recommendedName>
        <fullName evidence="3">Bacteriophage abortive infection AbiH</fullName>
    </recommendedName>
</protein>
<accession>A0A101CH47</accession>
<name>A0A101CH47_9FLAO</name>
<gene>
    <name evidence="1" type="ORF">AR686_10930</name>
</gene>
<organism evidence="1 2">
    <name type="scientific">Chryseobacterium aquaticum subsp. greenlandense</name>
    <dbReference type="NCBI Taxonomy" id="345663"/>
    <lineage>
        <taxon>Bacteria</taxon>
        <taxon>Pseudomonadati</taxon>
        <taxon>Bacteroidota</taxon>
        <taxon>Flavobacteriia</taxon>
        <taxon>Flavobacteriales</taxon>
        <taxon>Weeksellaceae</taxon>
        <taxon>Chryseobacterium group</taxon>
        <taxon>Chryseobacterium</taxon>
    </lineage>
</organism>
<evidence type="ECO:0000313" key="1">
    <source>
        <dbReference type="EMBL" id="KUJ56105.1"/>
    </source>
</evidence>
<comment type="caution">
    <text evidence="1">The sequence shown here is derived from an EMBL/GenBank/DDBJ whole genome shotgun (WGS) entry which is preliminary data.</text>
</comment>
<dbReference type="Pfam" id="PF14253">
    <property type="entry name" value="AbiH"/>
    <property type="match status" value="1"/>
</dbReference>
<proteinExistence type="predicted"/>
<dbReference type="EMBL" id="LMAI01000005">
    <property type="protein sequence ID" value="KUJ56105.1"/>
    <property type="molecule type" value="Genomic_DNA"/>
</dbReference>